<evidence type="ECO:0000256" key="6">
    <source>
        <dbReference type="ARBA" id="ARBA00023002"/>
    </source>
</evidence>
<dbReference type="GO" id="GO:0016717">
    <property type="term" value="F:oxidoreductase activity, acting on paired donors, with oxidation of a pair of donors resulting in the reduction of molecular oxygen to two molecules of water"/>
    <property type="evidence" value="ECO:0007669"/>
    <property type="project" value="InterPro"/>
</dbReference>
<evidence type="ECO:0000256" key="1">
    <source>
        <dbReference type="ARBA" id="ARBA00004141"/>
    </source>
</evidence>
<evidence type="ECO:0000256" key="4">
    <source>
        <dbReference type="ARBA" id="ARBA00022832"/>
    </source>
</evidence>
<dbReference type="EC" id="1.14.19.-" evidence="13"/>
<gene>
    <name evidence="13" type="ORF">OHA22_28730</name>
</gene>
<keyword evidence="5 11" id="KW-1133">Transmembrane helix</keyword>
<dbReference type="AlphaFoldDB" id="A0AAU2A6M0"/>
<keyword evidence="6 13" id="KW-0560">Oxidoreductase</keyword>
<dbReference type="CDD" id="cd03505">
    <property type="entry name" value="Delta9-FADS-like"/>
    <property type="match status" value="1"/>
</dbReference>
<keyword evidence="4" id="KW-0276">Fatty acid metabolism</keyword>
<feature type="compositionally biased region" description="Basic and acidic residues" evidence="10">
    <location>
        <begin position="321"/>
        <end position="331"/>
    </location>
</feature>
<comment type="similarity">
    <text evidence="2">Belongs to the fatty acid desaturase type 2 family.</text>
</comment>
<dbReference type="GO" id="GO:0016020">
    <property type="term" value="C:membrane"/>
    <property type="evidence" value="ECO:0007669"/>
    <property type="project" value="UniProtKB-SubCell"/>
</dbReference>
<feature type="domain" description="Fatty acid desaturase" evidence="12">
    <location>
        <begin position="68"/>
        <end position="282"/>
    </location>
</feature>
<keyword evidence="8" id="KW-0443">Lipid metabolism</keyword>
<evidence type="ECO:0000259" key="12">
    <source>
        <dbReference type="Pfam" id="PF00487"/>
    </source>
</evidence>
<accession>A0AAU2A6M0</accession>
<feature type="region of interest" description="Disordered" evidence="10">
    <location>
        <begin position="1"/>
        <end position="31"/>
    </location>
</feature>
<evidence type="ECO:0000313" key="13">
    <source>
        <dbReference type="EMBL" id="WTT19231.1"/>
    </source>
</evidence>
<evidence type="ECO:0000256" key="3">
    <source>
        <dbReference type="ARBA" id="ARBA00022692"/>
    </source>
</evidence>
<protein>
    <submittedName>
        <fullName evidence="13">Fatty acid desaturase</fullName>
        <ecNumber evidence="13">1.14.19.-</ecNumber>
    </submittedName>
</protein>
<feature type="compositionally biased region" description="Basic residues" evidence="10">
    <location>
        <begin position="332"/>
        <end position="341"/>
    </location>
</feature>
<sequence>MTTSGSEVIEDASNSNPTVPDGTPLPSATLGGERKRSLEQITLLLFIIVPFLAVLAAVPLAWGWGVSWLDLGLLVSFYYLGCHGITIGFHRYFTHGAFKAKRPLRIALAIAGSMAVEGPLVRWVADHRKHHKFSDAEGDPHSPWRFGETVPALMKGLWWAHIGWMFDEEQTPQDKYAPDLIKDTAIRTISRQFLLWAGLSLALPALIGGLVTMSWWGAFTGFFWGSLVRVCLLHHVTWSINSICHAVGKRPFKSRDRSGNVWWLAVLSCGESWHNLHHADPTSARHGVMRGQIDSSARLIRWFEMLGWAYDVRWPSRSRIDSRRNTDDDSPRRRKEPAKAA</sequence>
<evidence type="ECO:0000256" key="2">
    <source>
        <dbReference type="ARBA" id="ARBA00008749"/>
    </source>
</evidence>
<comment type="subcellular location">
    <subcellularLocation>
        <location evidence="1">Membrane</location>
        <topology evidence="1">Multi-pass membrane protein</topology>
    </subcellularLocation>
</comment>
<dbReference type="PRINTS" id="PR00075">
    <property type="entry name" value="FACDDSATRASE"/>
</dbReference>
<dbReference type="EMBL" id="CP108222">
    <property type="protein sequence ID" value="WTT19231.1"/>
    <property type="molecule type" value="Genomic_DNA"/>
</dbReference>
<dbReference type="PANTHER" id="PTHR11351:SF3">
    <property type="entry name" value="BLL4393 PROTEIN"/>
    <property type="match status" value="1"/>
</dbReference>
<reference evidence="13" key="1">
    <citation type="submission" date="2022-10" db="EMBL/GenBank/DDBJ databases">
        <title>The complete genomes of actinobacterial strains from the NBC collection.</title>
        <authorList>
            <person name="Joergensen T.S."/>
            <person name="Alvarez Arevalo M."/>
            <person name="Sterndorff E.B."/>
            <person name="Faurdal D."/>
            <person name="Vuksanovic O."/>
            <person name="Mourched A.-S."/>
            <person name="Charusanti P."/>
            <person name="Shaw S."/>
            <person name="Blin K."/>
            <person name="Weber T."/>
        </authorList>
    </citation>
    <scope>NUCLEOTIDE SEQUENCE</scope>
    <source>
        <strain evidence="13">NBC_00093</strain>
    </source>
</reference>
<evidence type="ECO:0000256" key="9">
    <source>
        <dbReference type="ARBA" id="ARBA00023136"/>
    </source>
</evidence>
<dbReference type="PANTHER" id="PTHR11351">
    <property type="entry name" value="ACYL-COA DESATURASE"/>
    <property type="match status" value="1"/>
</dbReference>
<keyword evidence="7" id="KW-0408">Iron</keyword>
<evidence type="ECO:0000256" key="11">
    <source>
        <dbReference type="SAM" id="Phobius"/>
    </source>
</evidence>
<evidence type="ECO:0000256" key="5">
    <source>
        <dbReference type="ARBA" id="ARBA00022989"/>
    </source>
</evidence>
<evidence type="ECO:0000256" key="7">
    <source>
        <dbReference type="ARBA" id="ARBA00023004"/>
    </source>
</evidence>
<feature type="transmembrane region" description="Helical" evidence="11">
    <location>
        <begin position="71"/>
        <end position="93"/>
    </location>
</feature>
<evidence type="ECO:0000256" key="10">
    <source>
        <dbReference type="SAM" id="MobiDB-lite"/>
    </source>
</evidence>
<proteinExistence type="inferred from homology"/>
<dbReference type="InterPro" id="IPR005804">
    <property type="entry name" value="FA_desaturase_dom"/>
</dbReference>
<name>A0AAU2A6M0_9ACTN</name>
<feature type="transmembrane region" description="Helical" evidence="11">
    <location>
        <begin position="193"/>
        <end position="216"/>
    </location>
</feature>
<evidence type="ECO:0000256" key="8">
    <source>
        <dbReference type="ARBA" id="ARBA00023098"/>
    </source>
</evidence>
<feature type="region of interest" description="Disordered" evidence="10">
    <location>
        <begin position="321"/>
        <end position="341"/>
    </location>
</feature>
<keyword evidence="3 11" id="KW-0812">Transmembrane</keyword>
<keyword evidence="9 11" id="KW-0472">Membrane</keyword>
<feature type="compositionally biased region" description="Polar residues" evidence="10">
    <location>
        <begin position="1"/>
        <end position="18"/>
    </location>
</feature>
<dbReference type="GO" id="GO:0006631">
    <property type="term" value="P:fatty acid metabolic process"/>
    <property type="evidence" value="ECO:0007669"/>
    <property type="project" value="UniProtKB-KW"/>
</dbReference>
<dbReference type="InterPro" id="IPR015876">
    <property type="entry name" value="Acyl-CoA_DS"/>
</dbReference>
<feature type="transmembrane region" description="Helical" evidence="11">
    <location>
        <begin position="43"/>
        <end position="65"/>
    </location>
</feature>
<organism evidence="13">
    <name type="scientific">Streptomyces sp. NBC_00093</name>
    <dbReference type="NCBI Taxonomy" id="2975649"/>
    <lineage>
        <taxon>Bacteria</taxon>
        <taxon>Bacillati</taxon>
        <taxon>Actinomycetota</taxon>
        <taxon>Actinomycetes</taxon>
        <taxon>Kitasatosporales</taxon>
        <taxon>Streptomycetaceae</taxon>
        <taxon>Streptomyces</taxon>
    </lineage>
</organism>
<dbReference type="Pfam" id="PF00487">
    <property type="entry name" value="FA_desaturase"/>
    <property type="match status" value="1"/>
</dbReference>